<feature type="compositionally biased region" description="Basic and acidic residues" evidence="2">
    <location>
        <begin position="2805"/>
        <end position="2818"/>
    </location>
</feature>
<evidence type="ECO:0000313" key="3">
    <source>
        <dbReference type="EMBL" id="AAW41152.2"/>
    </source>
</evidence>
<dbReference type="PaxDb" id="214684-Q5KNK0"/>
<feature type="region of interest" description="Disordered" evidence="2">
    <location>
        <begin position="3194"/>
        <end position="3223"/>
    </location>
</feature>
<dbReference type="VEuPathDB" id="FungiDB:CNA06220"/>
<accession>Q5KNK0</accession>
<feature type="compositionally biased region" description="Polar residues" evidence="2">
    <location>
        <begin position="1124"/>
        <end position="1133"/>
    </location>
</feature>
<feature type="compositionally biased region" description="Low complexity" evidence="2">
    <location>
        <begin position="1030"/>
        <end position="1041"/>
    </location>
</feature>
<dbReference type="PANTHER" id="PTHR34491:SF156">
    <property type="entry name" value="KINESIN MOTOR DOMAIN-CONTAINING PROTEIN"/>
    <property type="match status" value="1"/>
</dbReference>
<feature type="compositionally biased region" description="Basic and acidic residues" evidence="2">
    <location>
        <begin position="2642"/>
        <end position="2654"/>
    </location>
</feature>
<name>Q5KNK0_CRYD1</name>
<dbReference type="EMBL" id="AE017341">
    <property type="protein sequence ID" value="AAW41152.2"/>
    <property type="molecule type" value="Genomic_DNA"/>
</dbReference>
<dbReference type="SUPFAM" id="SSF50729">
    <property type="entry name" value="PH domain-like"/>
    <property type="match status" value="1"/>
</dbReference>
<protein>
    <recommendedName>
        <fullName evidence="5">PH domain-containing protein</fullName>
    </recommendedName>
</protein>
<feature type="compositionally biased region" description="Low complexity" evidence="2">
    <location>
        <begin position="1380"/>
        <end position="1396"/>
    </location>
</feature>
<feature type="region of interest" description="Disordered" evidence="2">
    <location>
        <begin position="664"/>
        <end position="707"/>
    </location>
</feature>
<dbReference type="OrthoDB" id="2507336at2759"/>
<evidence type="ECO:0008006" key="5">
    <source>
        <dbReference type="Google" id="ProtNLM"/>
    </source>
</evidence>
<feature type="compositionally biased region" description="Low complexity" evidence="2">
    <location>
        <begin position="119"/>
        <end position="138"/>
    </location>
</feature>
<feature type="region of interest" description="Disordered" evidence="2">
    <location>
        <begin position="809"/>
        <end position="832"/>
    </location>
</feature>
<feature type="compositionally biased region" description="Basic and acidic residues" evidence="2">
    <location>
        <begin position="2672"/>
        <end position="2696"/>
    </location>
</feature>
<feature type="compositionally biased region" description="Polar residues" evidence="2">
    <location>
        <begin position="9"/>
        <end position="18"/>
    </location>
</feature>
<feature type="compositionally biased region" description="Polar residues" evidence="2">
    <location>
        <begin position="255"/>
        <end position="271"/>
    </location>
</feature>
<feature type="compositionally biased region" description="Pro residues" evidence="2">
    <location>
        <begin position="1368"/>
        <end position="1379"/>
    </location>
</feature>
<dbReference type="GO" id="GO:0031267">
    <property type="term" value="F:small GTPase binding"/>
    <property type="evidence" value="ECO:0000318"/>
    <property type="project" value="GO_Central"/>
</dbReference>
<feature type="compositionally biased region" description="Polar residues" evidence="2">
    <location>
        <begin position="2879"/>
        <end position="2889"/>
    </location>
</feature>
<dbReference type="PANTHER" id="PTHR34491">
    <property type="entry name" value="A-TYPE INCLUSION PROTEIN, PUTATIVE-RELATED"/>
    <property type="match status" value="1"/>
</dbReference>
<reference evidence="3 4" key="1">
    <citation type="journal article" date="2005" name="Science">
        <title>The genome of the basidiomycetous yeast and human pathogen Cryptococcus neoformans.</title>
        <authorList>
            <person name="Loftus B.J."/>
            <person name="Fung E."/>
            <person name="Roncaglia P."/>
            <person name="Rowley D."/>
            <person name="Amedeo P."/>
            <person name="Bruno D."/>
            <person name="Vamathevan J."/>
            <person name="Miranda M."/>
            <person name="Anderson I.J."/>
            <person name="Fraser J.A."/>
            <person name="Allen J.E."/>
            <person name="Bosdet I.E."/>
            <person name="Brent M.R."/>
            <person name="Chiu R."/>
            <person name="Doering T.L."/>
            <person name="Donlin M.J."/>
            <person name="D'Souza C.A."/>
            <person name="Fox D.S."/>
            <person name="Grinberg V."/>
            <person name="Fu J."/>
            <person name="Fukushima M."/>
            <person name="Haas B.J."/>
            <person name="Huang J.C."/>
            <person name="Janbon G."/>
            <person name="Jones S.J."/>
            <person name="Koo H.L."/>
            <person name="Krzywinski M.I."/>
            <person name="Kwon-Chung J.K."/>
            <person name="Lengeler K.B."/>
            <person name="Maiti R."/>
            <person name="Marra M.A."/>
            <person name="Marra R.E."/>
            <person name="Mathewson C.A."/>
            <person name="Mitchell T.G."/>
            <person name="Pertea M."/>
            <person name="Riggs F.R."/>
            <person name="Salzberg S.L."/>
            <person name="Schein J.E."/>
            <person name="Shvartsbeyn A."/>
            <person name="Shin H."/>
            <person name="Shumway M."/>
            <person name="Specht C.A."/>
            <person name="Suh B.B."/>
            <person name="Tenney A."/>
            <person name="Utterback T.R."/>
            <person name="Wickes B.L."/>
            <person name="Wortman J.R."/>
            <person name="Wye N.H."/>
            <person name="Kronstad J.W."/>
            <person name="Lodge J.K."/>
            <person name="Heitman J."/>
            <person name="Davis R.W."/>
            <person name="Fraser C.M."/>
            <person name="Hyman R.W."/>
        </authorList>
    </citation>
    <scope>NUCLEOTIDE SEQUENCE [LARGE SCALE GENOMIC DNA]</scope>
    <source>
        <strain evidence="4">JEC21 / ATCC MYA-565</strain>
    </source>
</reference>
<feature type="region of interest" description="Disordered" evidence="2">
    <location>
        <begin position="995"/>
        <end position="1241"/>
    </location>
</feature>
<feature type="region of interest" description="Disordered" evidence="2">
    <location>
        <begin position="409"/>
        <end position="435"/>
    </location>
</feature>
<evidence type="ECO:0000256" key="1">
    <source>
        <dbReference type="SAM" id="Coils"/>
    </source>
</evidence>
<feature type="region of interest" description="Disordered" evidence="2">
    <location>
        <begin position="2953"/>
        <end position="3020"/>
    </location>
</feature>
<dbReference type="GO" id="GO:0005737">
    <property type="term" value="C:cytoplasm"/>
    <property type="evidence" value="ECO:0000318"/>
    <property type="project" value="GO_Central"/>
</dbReference>
<feature type="compositionally biased region" description="Pro residues" evidence="2">
    <location>
        <begin position="3422"/>
        <end position="3436"/>
    </location>
</feature>
<feature type="region of interest" description="Disordered" evidence="2">
    <location>
        <begin position="3367"/>
        <end position="3436"/>
    </location>
</feature>
<evidence type="ECO:0000256" key="2">
    <source>
        <dbReference type="SAM" id="MobiDB-lite"/>
    </source>
</evidence>
<feature type="compositionally biased region" description="Polar residues" evidence="2">
    <location>
        <begin position="1681"/>
        <end position="1710"/>
    </location>
</feature>
<keyword evidence="1" id="KW-0175">Coiled coil</keyword>
<feature type="region of interest" description="Disordered" evidence="2">
    <location>
        <begin position="2879"/>
        <end position="2911"/>
    </location>
</feature>
<feature type="compositionally biased region" description="Polar residues" evidence="2">
    <location>
        <begin position="811"/>
        <end position="832"/>
    </location>
</feature>
<dbReference type="eggNOG" id="ENOG502S3W1">
    <property type="taxonomic scope" value="Eukaryota"/>
</dbReference>
<organism evidence="3 4">
    <name type="scientific">Cryptococcus deneoformans (strain JEC21 / ATCC MYA-565)</name>
    <name type="common">Cryptococcus neoformans var. neoformans serotype D</name>
    <dbReference type="NCBI Taxonomy" id="214684"/>
    <lineage>
        <taxon>Eukaryota</taxon>
        <taxon>Fungi</taxon>
        <taxon>Dikarya</taxon>
        <taxon>Basidiomycota</taxon>
        <taxon>Agaricomycotina</taxon>
        <taxon>Tremellomycetes</taxon>
        <taxon>Tremellales</taxon>
        <taxon>Cryptococcaceae</taxon>
        <taxon>Cryptococcus</taxon>
        <taxon>Cryptococcus neoformans species complex</taxon>
    </lineage>
</organism>
<feature type="compositionally biased region" description="Low complexity" evidence="2">
    <location>
        <begin position="2747"/>
        <end position="2762"/>
    </location>
</feature>
<sequence>MPDPPLSPTPQRWRSSPDSPHPDFATLLSTFETTSTTDDSKSSGSAWATPRTADSKRSFNNGQEEKTAEIEYKTASEHTEAEADMPDIRTSSPSPQRPIDSKCSEGPLSPLLPPSQTQVSGESASAAVGKAAVAQAHGSNSLRSGLREAPYSSSTFSSSVTPTDLIHPEHTGQSIATIDAAYDGVLSELDALANASASSASQSAISSSQTKGISDPGATTNLYHPVPFRQPMLGLNSTLPETGLFTGELSRLSTVSERTERSSNSSASQLSPVVPGEYRSHTHPQSASAIANRYPLMSSPTKGVTNSETLQATPKKASDLIRMFESKSTPTKGELPPVPQQFAISPSRIFPDRTGPAPPIPPKPDTTSVSLRAELPVGANLQAYSPAPTPPPKISSPLSQVRTMIASWRTRSGSPSPKSGITQEGNLPLLRSGDNGWNVSIRRRKRHQQQQQLRGQQMQEGLAHIMMDEQLTGPHDKVQPRIDIYGINKDHDQSPTRSSSLRSDCKAPSELKQFAGEPIRAGTLYYLNVHDEDMRPDYEWVKADGRLYSEGLELTWIGPKGRATVTLDLEFCDGKVSYPLHENAHRPTEVASTYSPNNPKAGEDIGALAAKRQGALADSLYPFKLVYDDGVERLACDTARDRVRWVNAIWTVLEHTRTPIANRSMSLRANRSSSDHGSDADGSASTHFSAENYRPHPSPRGSVNPPLYTTDDAVIETSGGLHAPIVQRGSRKLAAQGLERVRSLRRVASEADLKDCANDLPFSAERLPATMTDLSEIPLSTRSVLPPTSQDFIFARDIKPPLNGYEGEAKSTYQTPKEANSTASPATGFHSRNTVSTYRAAPPSEFDHTAQQSPSTFGSLAYPLEFGFASQKIHKPGASIEKILSPSGSSHNAKPETYTPTFQNTNKPFGNSHSEQTAVGLSTPMRTVEPYSPVGDKYPFESSPLPSIPQLAVTGASPNERTAWTVQPPQTTVEYIHDHGVGSVATTQPYRDAVGSLSHEGIGDSPHIVPIDKRSSSSSMQTPRINPVHSTSRSSKSTDSSYQTAPPTLPSRNSQYLTALAGSVSSNSAREDVASAPISPQRYQLHDAPVPTFQGMYPRGSDNVSQGHNQNSGIGLQTPPLPLESSSAYGSTDPSDRHSSYLSRPPTNDYITAASKAHSIPSAVTALRSPSRTPRSSEWASASPYPISHESLSENALSHDTDRLSSRRGSRAWTQISHPDSDDDMLADLERRSSTDSSVSRPKMEGYYLTTAPMPSKTEWAVNTHGDSKTSSEKTPYATAMEHTSYDSAWESVYASAPSRQGQSTYMATAVGATSYHTGASPYSASSHTLSAKLAAPMSAITSAKPISISTASTIPSERIPAPTVPQGSPPSPSIPPSDPTSSSWSSTESSTESITTVKAIQSTDVNRLLNFLQGQEQAKQGQTTRIGNQLDRIERKVYQIAENQSALAARDSPPPLPSKDSDDDSTPPSSPTFSSSSSSSTETARPVTPPPLIIPEVINQQFDDLRNLLGTLIGRQEDLLGRQDMMARELERKRSFDVQLPDRGTGLARLEDLLKRVLNRVGDSDPANEYRPTFEEKKDYLASHFATPTTEGTVEGSMYGGGGSVYSSEFDGPGRRAPANSMSSRYERSHLGPLSNVPESLIEGEIPSPEFDDDFALSGLPPDTPPQEFIPRQPQGRPKFSNTALRQHHQISTSTQPGPQPAPQHSTAQEYREPEYNEEGYEPAAEQAVTEYEPSVQSDPELMPHPAKETTAQQSPDQPPVPFRTEENYQDDYEPYQGETYARGPARQAPPPQQLNLPTPVNSPRNMPPYHAQPGPSMRPPFPPGFGMPPPGPGMVDMPRPSLPRIAGVRDPISTTYFRRGFPPGPMNPMGMFPGPMGIPGPGMGPFMPGLRPGLPGYGGPIGPNVNPSLRRPGFFPPGVTSTTGDYGLPAAAHYRNGNVPGGGPMGPPPPINYGNTTTADTGLGNTTTESTVTTPSALTEEIVTPAASLTHISEPVHVSVTASQPTPSHNASLQNPPIVANSMPSTLYAMGAEPDDELMRVLDNAQTIAVAQGDQQNEMSRYLHGMSDQIADGTLATQNRLADILDDIAVLREQIKPKHVHAHVLPDGTVMLDNGDIIDGIRGVPAPTPPGLPPPPPPPPSATHVEGRILSDGTVMVGGKVVDGIKGAPSAPTPTTPAAALEEDIAKEEVVNMEQDRRLAELQEKVEELMARTAPKETVIYEEEEILSIKADTSSPPANLSSMETPAHSIVPTPLVTPVVNQTYNPTVNGSHERTVIREREIVREGPAGRQKEVIFEEGSRDSGGVPAGTIAGSINNAVAADTAADSAPRVTIAATTADGSVIASMPTGAAISSVPFGSHIGPTQLSTLAQGSLGGTAPILPARMPDPPYADSHIHTRINPRTGKPLTIPHALSAQSMSPIQTEHDFGDQPSHLVREEHEEIISRPTVNGPPIVTHNTSRSYTQRPAGPMLSGDGFVGEPKSVAGSVAYSSGHGHLPAGAPSAVFADPARPVTGINTLPAFSEDRLSTAAHIEDHYSNHENIMAQPQPAIPHQSAMHETRTVTPRPTPADVRGTSLQHTSQPLAPIGNSAPSDGAPSHVSGGFPANSAAGHVPSQVGMRPTPSSAADSPHVAHTVNNAPNEKKPADAWDTNHPRPGNPTELSNLPITDTVAKDHSTSNGAHDSHIDPEGARLTELDPPVPTAATDGSKKSGVHWDPRIPTKEVPLHQDRSLELSSDNPPRATDFANVPSGSNASPSGGAADKAPAFLGDAGASSAHAAQPGPDQTPGLHRAHPSGILRRHKSKESVRPSRDPKSVDHPPTMAELAEEGRDLTAQPGGQTIHVPTHPTSASPNKLKKTISSFTEGNMADPQIVANNVPSESALTSQAASRAPSVHSAMPPHESLQASTHQPAVLEEVLLPDGRTAYIERNTPSTAGASAAPLPFGALSVRSLAPASDHPDSPSLSPPPPGARPPSTLKKISSPSTSDETEHTNVSVAPKPLTDGATSRAPTESELGKGHCSVCCPHGARLPTGIPIEACAHQNGALGEAVPGTSNKPAAPSGPRSQKSIDRFNRSPSIHGIPTPEGSIIGEEELPLEEGAIPAEGSTRSGPMVPSNKLTKGRKPPSLTPEEAMEDARKLAVKQKAAAEQAVSEKAEREAKAAEKEAKRRLADERHRQNMEALANLQKILDALAEEHQAEKATEGEKSKEQEERRGDKAARDKKITEALDKLVAERDEAKKKAAADDKKPGTQAILDALKTAGDGQAAFLKKLAADIMEQNSNQHQLTQQAAQASAREQVGFNLAGYLDDFSKALSGEVRVLLKEVGDLRESRRALYMELAELLLMKGRQSAGDLMAILPYPVNPPKNPVAEKKEEKKPPAQPKPPAGVPAWAGWAPPLPPMVGTRPLPQPGAINMGGGAVPAPPPPTGGRPLPQV</sequence>
<feature type="compositionally biased region" description="Low complexity" evidence="2">
    <location>
        <begin position="26"/>
        <end position="45"/>
    </location>
</feature>
<feature type="compositionally biased region" description="Polar residues" evidence="2">
    <location>
        <begin position="1140"/>
        <end position="1150"/>
    </location>
</feature>
<dbReference type="RefSeq" id="XP_024511973.1">
    <property type="nucleotide sequence ID" value="XM_024656333.1"/>
</dbReference>
<feature type="region of interest" description="Disordered" evidence="2">
    <location>
        <begin position="3051"/>
        <end position="3089"/>
    </location>
</feature>
<feature type="compositionally biased region" description="Polar residues" evidence="2">
    <location>
        <begin position="409"/>
        <end position="425"/>
    </location>
</feature>
<proteinExistence type="predicted"/>
<feature type="region of interest" description="Disordered" evidence="2">
    <location>
        <begin position="2553"/>
        <end position="2856"/>
    </location>
</feature>
<feature type="region of interest" description="Disordered" evidence="2">
    <location>
        <begin position="1609"/>
        <end position="1802"/>
    </location>
</feature>
<feature type="compositionally biased region" description="Basic and acidic residues" evidence="2">
    <location>
        <begin position="3370"/>
        <end position="3379"/>
    </location>
</feature>
<feature type="region of interest" description="Disordered" evidence="2">
    <location>
        <begin position="255"/>
        <end position="281"/>
    </location>
</feature>
<dbReference type="KEGG" id="cne:CNA06220"/>
<feature type="compositionally biased region" description="Basic and acidic residues" evidence="2">
    <location>
        <begin position="3152"/>
        <end position="3179"/>
    </location>
</feature>
<feature type="region of interest" description="Disordered" evidence="2">
    <location>
        <begin position="1446"/>
        <end position="1492"/>
    </location>
</feature>
<dbReference type="GO" id="GO:0030833">
    <property type="term" value="P:regulation of actin filament polymerization"/>
    <property type="evidence" value="ECO:0000318"/>
    <property type="project" value="GO_Central"/>
</dbReference>
<dbReference type="Proteomes" id="UP000002149">
    <property type="component" value="Chromosome 1"/>
</dbReference>
<feature type="region of interest" description="Disordered" evidence="2">
    <location>
        <begin position="3101"/>
        <end position="3179"/>
    </location>
</feature>
<feature type="compositionally biased region" description="Polar residues" evidence="2">
    <location>
        <begin position="1168"/>
        <end position="1180"/>
    </location>
</feature>
<feature type="compositionally biased region" description="Basic residues" evidence="2">
    <location>
        <begin position="2791"/>
        <end position="2804"/>
    </location>
</feature>
<dbReference type="HOGENOM" id="CLU_000464_0_0_1"/>
<feature type="coiled-coil region" evidence="1">
    <location>
        <begin position="2187"/>
        <end position="2214"/>
    </location>
</feature>
<feature type="compositionally biased region" description="Basic and acidic residues" evidence="2">
    <location>
        <begin position="53"/>
        <end position="81"/>
    </location>
</feature>
<keyword evidence="4" id="KW-1185">Reference proteome</keyword>
<dbReference type="GeneID" id="3253527"/>
<feature type="compositionally biased region" description="Polar residues" evidence="2">
    <location>
        <begin position="1102"/>
        <end position="1115"/>
    </location>
</feature>
<feature type="compositionally biased region" description="Polar residues" evidence="2">
    <location>
        <begin position="1042"/>
        <end position="1068"/>
    </location>
</feature>
<feature type="compositionally biased region" description="Basic and acidic residues" evidence="2">
    <location>
        <begin position="2708"/>
        <end position="2733"/>
    </location>
</feature>
<feature type="compositionally biased region" description="Low complexity" evidence="2">
    <location>
        <begin position="1472"/>
        <end position="1482"/>
    </location>
</feature>
<feature type="compositionally biased region" description="Polar residues" evidence="2">
    <location>
        <begin position="2847"/>
        <end position="2856"/>
    </location>
</feature>
<feature type="region of interest" description="Disordered" evidence="2">
    <location>
        <begin position="1"/>
        <end position="168"/>
    </location>
</feature>
<dbReference type="InParanoid" id="Q5KNK0"/>
<feature type="region of interest" description="Disordered" evidence="2">
    <location>
        <begin position="1352"/>
        <end position="1396"/>
    </location>
</feature>
<evidence type="ECO:0000313" key="4">
    <source>
        <dbReference type="Proteomes" id="UP000002149"/>
    </source>
</evidence>
<gene>
    <name evidence="3" type="ordered locus">CNA06220</name>
</gene>